<sequence>MSSIQERLQGRWRITETGTWDNDYLDLVEPAFIAFEQNGAGEFRFGAVVAALDCAYSQTDVGFRFQGSDEGDEVSGEGWAECKGVDTIHGEIAFWNGKETTFKARRWPKS</sequence>
<dbReference type="OrthoDB" id="282152at2"/>
<evidence type="ECO:0000313" key="2">
    <source>
        <dbReference type="Proteomes" id="UP000035929"/>
    </source>
</evidence>
<organism evidence="1 2">
    <name type="scientific">Methylobacterium aquaticum</name>
    <dbReference type="NCBI Taxonomy" id="270351"/>
    <lineage>
        <taxon>Bacteria</taxon>
        <taxon>Pseudomonadati</taxon>
        <taxon>Pseudomonadota</taxon>
        <taxon>Alphaproteobacteria</taxon>
        <taxon>Hyphomicrobiales</taxon>
        <taxon>Methylobacteriaceae</taxon>
        <taxon>Methylobacterium</taxon>
    </lineage>
</organism>
<dbReference type="Proteomes" id="UP000035929">
    <property type="component" value="Unassembled WGS sequence"/>
</dbReference>
<gene>
    <name evidence="1" type="ORF">VP06_27275</name>
</gene>
<reference evidence="1 2" key="1">
    <citation type="submission" date="2015-03" db="EMBL/GenBank/DDBJ databases">
        <title>Genome sequencing of Methylobacterium aquaticum DSM16371 type strain.</title>
        <authorList>
            <person name="Chaudhry V."/>
            <person name="Patil P.B."/>
        </authorList>
    </citation>
    <scope>NUCLEOTIDE SEQUENCE [LARGE SCALE GENOMIC DNA]</scope>
    <source>
        <strain evidence="1 2">DSM 16371</strain>
    </source>
</reference>
<dbReference type="AlphaFoldDB" id="A0A0J6S4Z0"/>
<proteinExistence type="predicted"/>
<dbReference type="RefSeq" id="WP_048466933.1">
    <property type="nucleotide sequence ID" value="NZ_LABX01000244.1"/>
</dbReference>
<name>A0A0J6S4Z0_9HYPH</name>
<evidence type="ECO:0000313" key="1">
    <source>
        <dbReference type="EMBL" id="KMO28513.1"/>
    </source>
</evidence>
<protein>
    <submittedName>
        <fullName evidence="1">Uncharacterized protein</fullName>
    </submittedName>
</protein>
<dbReference type="EMBL" id="LABX01000244">
    <property type="protein sequence ID" value="KMO28513.1"/>
    <property type="molecule type" value="Genomic_DNA"/>
</dbReference>
<comment type="caution">
    <text evidence="1">The sequence shown here is derived from an EMBL/GenBank/DDBJ whole genome shotgun (WGS) entry which is preliminary data.</text>
</comment>
<accession>A0A0J6S4Z0</accession>